<accession>A0A3E3HV35</accession>
<comment type="similarity">
    <text evidence="1 3">Belongs to the polypeptide deformylase family.</text>
</comment>
<reference evidence="4 7" key="1">
    <citation type="submission" date="2018-08" db="EMBL/GenBank/DDBJ databases">
        <title>A genome reference for cultivated species of the human gut microbiota.</title>
        <authorList>
            <person name="Zou Y."/>
            <person name="Xue W."/>
            <person name="Luo G."/>
        </authorList>
    </citation>
    <scope>NUCLEOTIDE SEQUENCE [LARGE SCALE GENOMIC DNA]</scope>
    <source>
        <strain evidence="5 7">AF26-4BH</strain>
        <strain evidence="4">TF05-5AC</strain>
    </source>
</reference>
<dbReference type="RefSeq" id="WP_021639087.1">
    <property type="nucleotide sequence ID" value="NZ_CALBAU010000290.1"/>
</dbReference>
<gene>
    <name evidence="3 4" type="primary">def</name>
    <name evidence="5" type="ORF">DWY69_22200</name>
    <name evidence="4" type="ORF">DXC51_28805</name>
</gene>
<evidence type="ECO:0000313" key="5">
    <source>
        <dbReference type="EMBL" id="RGE67437.1"/>
    </source>
</evidence>
<evidence type="ECO:0000313" key="6">
    <source>
        <dbReference type="Proteomes" id="UP000260812"/>
    </source>
</evidence>
<dbReference type="PANTHER" id="PTHR10458:SF22">
    <property type="entry name" value="PEPTIDE DEFORMYLASE"/>
    <property type="match status" value="1"/>
</dbReference>
<dbReference type="EMBL" id="QVLV01000043">
    <property type="protein sequence ID" value="RGE55585.1"/>
    <property type="molecule type" value="Genomic_DNA"/>
</dbReference>
<dbReference type="HAMAP" id="MF_00163">
    <property type="entry name" value="Pep_deformylase"/>
    <property type="match status" value="1"/>
</dbReference>
<dbReference type="OrthoDB" id="9784988at2"/>
<dbReference type="NCBIfam" id="TIGR00079">
    <property type="entry name" value="pept_deformyl"/>
    <property type="match status" value="1"/>
</dbReference>
<keyword evidence="6" id="KW-1185">Reference proteome</keyword>
<dbReference type="EMBL" id="QVLU01000024">
    <property type="protein sequence ID" value="RGE67437.1"/>
    <property type="molecule type" value="Genomic_DNA"/>
</dbReference>
<feature type="binding site" evidence="3">
    <location>
        <position position="135"/>
    </location>
    <ligand>
        <name>Fe cation</name>
        <dbReference type="ChEBI" id="CHEBI:24875"/>
    </ligand>
</feature>
<evidence type="ECO:0000256" key="2">
    <source>
        <dbReference type="ARBA" id="ARBA00023004"/>
    </source>
</evidence>
<dbReference type="InterPro" id="IPR023635">
    <property type="entry name" value="Peptide_deformylase"/>
</dbReference>
<dbReference type="Gene3D" id="3.90.45.10">
    <property type="entry name" value="Peptide deformylase"/>
    <property type="match status" value="1"/>
</dbReference>
<dbReference type="GO" id="GO:0046872">
    <property type="term" value="F:metal ion binding"/>
    <property type="evidence" value="ECO:0007669"/>
    <property type="project" value="UniProtKB-KW"/>
</dbReference>
<evidence type="ECO:0000313" key="7">
    <source>
        <dbReference type="Proteomes" id="UP000261166"/>
    </source>
</evidence>
<evidence type="ECO:0000313" key="4">
    <source>
        <dbReference type="EMBL" id="RGE55585.1"/>
    </source>
</evidence>
<dbReference type="CDD" id="cd00487">
    <property type="entry name" value="Pep_deformylase"/>
    <property type="match status" value="1"/>
</dbReference>
<feature type="binding site" evidence="3">
    <location>
        <position position="89"/>
    </location>
    <ligand>
        <name>Fe cation</name>
        <dbReference type="ChEBI" id="CHEBI:24875"/>
    </ligand>
</feature>
<evidence type="ECO:0000256" key="1">
    <source>
        <dbReference type="ARBA" id="ARBA00010759"/>
    </source>
</evidence>
<evidence type="ECO:0000256" key="3">
    <source>
        <dbReference type="HAMAP-Rule" id="MF_00163"/>
    </source>
</evidence>
<comment type="cofactor">
    <cofactor evidence="3">
        <name>Fe(2+)</name>
        <dbReference type="ChEBI" id="CHEBI:29033"/>
    </cofactor>
    <text evidence="3">Binds 1 Fe(2+) ion.</text>
</comment>
<dbReference type="InterPro" id="IPR036821">
    <property type="entry name" value="Peptide_deformylase_sf"/>
</dbReference>
<keyword evidence="2 3" id="KW-0408">Iron</keyword>
<dbReference type="GO" id="GO:0042586">
    <property type="term" value="F:peptide deformylase activity"/>
    <property type="evidence" value="ECO:0007669"/>
    <property type="project" value="UniProtKB-UniRule"/>
</dbReference>
<proteinExistence type="inferred from homology"/>
<sequence>MAIRNIRIMGDPILEKVCKEVKEVTPRTQELIDDMLETMYDANGVGLAAPQVGILKRIVVIDVTGEDPIVLINPRILETSGEQTGGEGCLSLPGKSGTVTRPNYVKVRAYDRNMKPFEMEGTELLARAFCHEIDHLDGHMYVEKVEGELTDVEEVEE</sequence>
<comment type="catalytic activity">
    <reaction evidence="3">
        <text>N-terminal N-formyl-L-methionyl-[peptide] + H2O = N-terminal L-methionyl-[peptide] + formate</text>
        <dbReference type="Rhea" id="RHEA:24420"/>
        <dbReference type="Rhea" id="RHEA-COMP:10639"/>
        <dbReference type="Rhea" id="RHEA-COMP:10640"/>
        <dbReference type="ChEBI" id="CHEBI:15377"/>
        <dbReference type="ChEBI" id="CHEBI:15740"/>
        <dbReference type="ChEBI" id="CHEBI:49298"/>
        <dbReference type="ChEBI" id="CHEBI:64731"/>
        <dbReference type="EC" id="3.5.1.88"/>
    </reaction>
</comment>
<dbReference type="EC" id="3.5.1.88" evidence="3"/>
<organism evidence="4 6">
    <name type="scientific">Eisenbergiella massiliensis</name>
    <dbReference type="NCBI Taxonomy" id="1720294"/>
    <lineage>
        <taxon>Bacteria</taxon>
        <taxon>Bacillati</taxon>
        <taxon>Bacillota</taxon>
        <taxon>Clostridia</taxon>
        <taxon>Lachnospirales</taxon>
        <taxon>Lachnospiraceae</taxon>
        <taxon>Eisenbergiella</taxon>
    </lineage>
</organism>
<dbReference type="SUPFAM" id="SSF56420">
    <property type="entry name" value="Peptide deformylase"/>
    <property type="match status" value="1"/>
</dbReference>
<keyword evidence="3" id="KW-0648">Protein biosynthesis</keyword>
<dbReference type="GeneID" id="97990743"/>
<keyword evidence="3 4" id="KW-0378">Hydrolase</keyword>
<keyword evidence="3" id="KW-0479">Metal-binding</keyword>
<comment type="caution">
    <text evidence="4">The sequence shown here is derived from an EMBL/GenBank/DDBJ whole genome shotgun (WGS) entry which is preliminary data.</text>
</comment>
<dbReference type="GeneID" id="86053290"/>
<dbReference type="NCBIfam" id="NF001159">
    <property type="entry name" value="PRK00150.1-3"/>
    <property type="match status" value="1"/>
</dbReference>
<dbReference type="AlphaFoldDB" id="A0A3E3HV35"/>
<dbReference type="Proteomes" id="UP000261166">
    <property type="component" value="Unassembled WGS sequence"/>
</dbReference>
<dbReference type="Pfam" id="PF01327">
    <property type="entry name" value="Pep_deformylase"/>
    <property type="match status" value="1"/>
</dbReference>
<dbReference type="GO" id="GO:0006412">
    <property type="term" value="P:translation"/>
    <property type="evidence" value="ECO:0007669"/>
    <property type="project" value="UniProtKB-UniRule"/>
</dbReference>
<name>A0A3E3HV35_9FIRM</name>
<dbReference type="PRINTS" id="PR01576">
    <property type="entry name" value="PDEFORMYLASE"/>
</dbReference>
<feature type="active site" evidence="3">
    <location>
        <position position="132"/>
    </location>
</feature>
<dbReference type="PANTHER" id="PTHR10458">
    <property type="entry name" value="PEPTIDE DEFORMYLASE"/>
    <property type="match status" value="1"/>
</dbReference>
<protein>
    <recommendedName>
        <fullName evidence="3">Peptide deformylase</fullName>
        <shortName evidence="3">PDF</shortName>
        <ecNumber evidence="3">3.5.1.88</ecNumber>
    </recommendedName>
    <alternativeName>
        <fullName evidence="3">Polypeptide deformylase</fullName>
    </alternativeName>
</protein>
<dbReference type="Proteomes" id="UP000260812">
    <property type="component" value="Unassembled WGS sequence"/>
</dbReference>
<feature type="binding site" evidence="3">
    <location>
        <position position="131"/>
    </location>
    <ligand>
        <name>Fe cation</name>
        <dbReference type="ChEBI" id="CHEBI:24875"/>
    </ligand>
</feature>
<comment type="function">
    <text evidence="3">Removes the formyl group from the N-terminal Met of newly synthesized proteins. Requires at least a dipeptide for an efficient rate of reaction. N-terminal L-methionine is a prerequisite for activity but the enzyme has broad specificity at other positions.</text>
</comment>
<dbReference type="PIRSF" id="PIRSF004749">
    <property type="entry name" value="Pep_def"/>
    <property type="match status" value="1"/>
</dbReference>